<evidence type="ECO:0000256" key="2">
    <source>
        <dbReference type="SAM" id="Phobius"/>
    </source>
</evidence>
<dbReference type="HOGENOM" id="CLU_473245_0_0_1"/>
<dbReference type="STRING" id="1043003.A0A074VT36"/>
<gene>
    <name evidence="3" type="ORF">M437DRAFT_46085</name>
</gene>
<evidence type="ECO:0000256" key="1">
    <source>
        <dbReference type="SAM" id="MobiDB-lite"/>
    </source>
</evidence>
<dbReference type="EMBL" id="KL584830">
    <property type="protein sequence ID" value="KEQ63940.1"/>
    <property type="molecule type" value="Genomic_DNA"/>
</dbReference>
<feature type="transmembrane region" description="Helical" evidence="2">
    <location>
        <begin position="124"/>
        <end position="145"/>
    </location>
</feature>
<keyword evidence="2" id="KW-0472">Membrane</keyword>
<keyword evidence="4" id="KW-1185">Reference proteome</keyword>
<feature type="region of interest" description="Disordered" evidence="1">
    <location>
        <begin position="1"/>
        <end position="57"/>
    </location>
</feature>
<feature type="compositionally biased region" description="Acidic residues" evidence="1">
    <location>
        <begin position="8"/>
        <end position="19"/>
    </location>
</feature>
<dbReference type="RefSeq" id="XP_040880963.1">
    <property type="nucleotide sequence ID" value="XM_041021205.1"/>
</dbReference>
<evidence type="ECO:0008006" key="5">
    <source>
        <dbReference type="Google" id="ProtNLM"/>
    </source>
</evidence>
<sequence>MVSAVHDDDTDYSDLDEEAPLAAPALRHHSGPKTRKRVSENTPLLSTSPPPPAYADVTRLYGTPPYVARNDSNLVRPNEFHHQDATTSTYTRTEEPESMGDPERNAQDGRKVTKKRNILTNRKALACLVFILTCSLIGLLTVTTVKHDKSQDSNSGNGSPSPVDGFPHYMRCNIGSIGDPQTFTFHAPRSFSFVEITEGAHNPSSDINGQVRVMLGEEDQEHPLYIELRIAKSTAAQHSQFKIEYTGESLRVNAPAYSPSSYRACMEIDLRIWIKPGAQLEHLEIATEHLDIRVEPGLFPPSLETTRSGQSDAYYISNNTDFITVIGSLYAAYWESGRETRIDTVSGSISGRFSLKDVLSVKTVSGNININVEPKAESPTDPRPASFEAITVSGGIKAIFPMSSTIAEIPPRFYHTKVESRSGSVHGNYIHGINTDITTSSGSIDVNVLPYTADSTGSWLRTESAVGGIHVNVLPSYEDPEDVMGHLRSVHKTKSGSLHIKYPQQWEGKIEAVTMSGSVKLRGKDVEVLKRWSGAVGAHVVAQKGEASSAMDLSTSSGSVDATIGEL</sequence>
<keyword evidence="2" id="KW-0812">Transmembrane</keyword>
<dbReference type="Proteomes" id="UP000030672">
    <property type="component" value="Unassembled WGS sequence"/>
</dbReference>
<evidence type="ECO:0000313" key="3">
    <source>
        <dbReference type="EMBL" id="KEQ63940.1"/>
    </source>
</evidence>
<dbReference type="GeneID" id="63914578"/>
<feature type="region of interest" description="Disordered" evidence="1">
    <location>
        <begin position="70"/>
        <end position="112"/>
    </location>
</feature>
<proteinExistence type="predicted"/>
<keyword evidence="2" id="KW-1133">Transmembrane helix</keyword>
<feature type="compositionally biased region" description="Basic residues" evidence="1">
    <location>
        <begin position="26"/>
        <end position="36"/>
    </location>
</feature>
<protein>
    <recommendedName>
        <fullName evidence="5">Adhesin domain-containing protein</fullName>
    </recommendedName>
</protein>
<feature type="region of interest" description="Disordered" evidence="1">
    <location>
        <begin position="547"/>
        <end position="567"/>
    </location>
</feature>
<dbReference type="AlphaFoldDB" id="A0A074VT36"/>
<feature type="compositionally biased region" description="Basic and acidic residues" evidence="1">
    <location>
        <begin position="101"/>
        <end position="111"/>
    </location>
</feature>
<feature type="compositionally biased region" description="Polar residues" evidence="1">
    <location>
        <begin position="551"/>
        <end position="560"/>
    </location>
</feature>
<organism evidence="3 4">
    <name type="scientific">Aureobasidium melanogenum (strain CBS 110374)</name>
    <name type="common">Aureobasidium pullulans var. melanogenum</name>
    <dbReference type="NCBI Taxonomy" id="1043003"/>
    <lineage>
        <taxon>Eukaryota</taxon>
        <taxon>Fungi</taxon>
        <taxon>Dikarya</taxon>
        <taxon>Ascomycota</taxon>
        <taxon>Pezizomycotina</taxon>
        <taxon>Dothideomycetes</taxon>
        <taxon>Dothideomycetidae</taxon>
        <taxon>Dothideales</taxon>
        <taxon>Saccotheciaceae</taxon>
        <taxon>Aureobasidium</taxon>
    </lineage>
</organism>
<reference evidence="3 4" key="1">
    <citation type="journal article" date="2014" name="BMC Genomics">
        <title>Genome sequencing of four Aureobasidium pullulans varieties: biotechnological potential, stress tolerance, and description of new species.</title>
        <authorList>
            <person name="Gostin Ar C."/>
            <person name="Ohm R.A."/>
            <person name="Kogej T."/>
            <person name="Sonjak S."/>
            <person name="Turk M."/>
            <person name="Zajc J."/>
            <person name="Zalar P."/>
            <person name="Grube M."/>
            <person name="Sun H."/>
            <person name="Han J."/>
            <person name="Sharma A."/>
            <person name="Chiniquy J."/>
            <person name="Ngan C.Y."/>
            <person name="Lipzen A."/>
            <person name="Barry K."/>
            <person name="Grigoriev I.V."/>
            <person name="Gunde-Cimerman N."/>
        </authorList>
    </citation>
    <scope>NUCLEOTIDE SEQUENCE [LARGE SCALE GENOMIC DNA]</scope>
    <source>
        <strain evidence="3 4">CBS 110374</strain>
    </source>
</reference>
<evidence type="ECO:0000313" key="4">
    <source>
        <dbReference type="Proteomes" id="UP000030672"/>
    </source>
</evidence>
<name>A0A074VT36_AURM1</name>
<accession>A0A074VT36</accession>